<keyword evidence="2" id="KW-1185">Reference proteome</keyword>
<dbReference type="Proteomes" id="UP000317243">
    <property type="component" value="Unassembled WGS sequence"/>
</dbReference>
<proteinExistence type="predicted"/>
<evidence type="ECO:0000313" key="1">
    <source>
        <dbReference type="EMBL" id="TWT57521.1"/>
    </source>
</evidence>
<organism evidence="1 2">
    <name type="scientific">Thalassoglobus neptunius</name>
    <dbReference type="NCBI Taxonomy" id="1938619"/>
    <lineage>
        <taxon>Bacteria</taxon>
        <taxon>Pseudomonadati</taxon>
        <taxon>Planctomycetota</taxon>
        <taxon>Planctomycetia</taxon>
        <taxon>Planctomycetales</taxon>
        <taxon>Planctomycetaceae</taxon>
        <taxon>Thalassoglobus</taxon>
    </lineage>
</organism>
<name>A0A5C5X5B7_9PLAN</name>
<sequence length="70" mass="7849">MASSMLLGGFSVPACEEFADLREVQARNPQESALVRGRTSHKKDHRFRKVSSNGFEANRVSRDNCQFFGS</sequence>
<dbReference type="EMBL" id="SIHI01000001">
    <property type="protein sequence ID" value="TWT57521.1"/>
    <property type="molecule type" value="Genomic_DNA"/>
</dbReference>
<protein>
    <submittedName>
        <fullName evidence="1">Uncharacterized protein</fullName>
    </submittedName>
</protein>
<evidence type="ECO:0000313" key="2">
    <source>
        <dbReference type="Proteomes" id="UP000317243"/>
    </source>
</evidence>
<dbReference type="AlphaFoldDB" id="A0A5C5X5B7"/>
<accession>A0A5C5X5B7</accession>
<gene>
    <name evidence="1" type="ORF">KOR42_08820</name>
</gene>
<comment type="caution">
    <text evidence="1">The sequence shown here is derived from an EMBL/GenBank/DDBJ whole genome shotgun (WGS) entry which is preliminary data.</text>
</comment>
<reference evidence="1 2" key="1">
    <citation type="submission" date="2019-02" db="EMBL/GenBank/DDBJ databases">
        <title>Deep-cultivation of Planctomycetes and their phenomic and genomic characterization uncovers novel biology.</title>
        <authorList>
            <person name="Wiegand S."/>
            <person name="Jogler M."/>
            <person name="Boedeker C."/>
            <person name="Pinto D."/>
            <person name="Vollmers J."/>
            <person name="Rivas-Marin E."/>
            <person name="Kohn T."/>
            <person name="Peeters S.H."/>
            <person name="Heuer A."/>
            <person name="Rast P."/>
            <person name="Oberbeckmann S."/>
            <person name="Bunk B."/>
            <person name="Jeske O."/>
            <person name="Meyerdierks A."/>
            <person name="Storesund J.E."/>
            <person name="Kallscheuer N."/>
            <person name="Luecker S."/>
            <person name="Lage O.M."/>
            <person name="Pohl T."/>
            <person name="Merkel B.J."/>
            <person name="Hornburger P."/>
            <person name="Mueller R.-W."/>
            <person name="Bruemmer F."/>
            <person name="Labrenz M."/>
            <person name="Spormann A.M."/>
            <person name="Op Den Camp H."/>
            <person name="Overmann J."/>
            <person name="Amann R."/>
            <person name="Jetten M.S.M."/>
            <person name="Mascher T."/>
            <person name="Medema M.H."/>
            <person name="Devos D.P."/>
            <person name="Kaster A.-K."/>
            <person name="Ovreas L."/>
            <person name="Rohde M."/>
            <person name="Galperin M.Y."/>
            <person name="Jogler C."/>
        </authorList>
    </citation>
    <scope>NUCLEOTIDE SEQUENCE [LARGE SCALE GENOMIC DNA]</scope>
    <source>
        <strain evidence="1 2">KOR42</strain>
    </source>
</reference>